<comment type="caution">
    <text evidence="4">The sequence shown here is derived from an EMBL/GenBank/DDBJ whole genome shotgun (WGS) entry which is preliminary data.</text>
</comment>
<evidence type="ECO:0000313" key="4">
    <source>
        <dbReference type="EMBL" id="MBA8886563.1"/>
    </source>
</evidence>
<evidence type="ECO:0000256" key="1">
    <source>
        <dbReference type="SAM" id="SignalP"/>
    </source>
</evidence>
<keyword evidence="4" id="KW-0378">Hydrolase</keyword>
<accession>A0A839EVE8</accession>
<dbReference type="AlphaFoldDB" id="A0A839EVE8"/>
<dbReference type="GO" id="GO:0008237">
    <property type="term" value="F:metallopeptidase activity"/>
    <property type="evidence" value="ECO:0007669"/>
    <property type="project" value="UniProtKB-KW"/>
</dbReference>
<dbReference type="InterPro" id="IPR027268">
    <property type="entry name" value="Peptidase_M4/M1_CTD_sf"/>
</dbReference>
<dbReference type="PROSITE" id="PS51257">
    <property type="entry name" value="PROKAR_LIPOPROTEIN"/>
    <property type="match status" value="1"/>
</dbReference>
<dbReference type="Gene3D" id="1.10.390.10">
    <property type="entry name" value="Neutral Protease Domain 2"/>
    <property type="match status" value="1"/>
</dbReference>
<keyword evidence="4" id="KW-0482">Metalloprotease</keyword>
<dbReference type="InterPro" id="IPR040756">
    <property type="entry name" value="Peptidase_M61_N"/>
</dbReference>
<feature type="signal peptide" evidence="1">
    <location>
        <begin position="1"/>
        <end position="26"/>
    </location>
</feature>
<dbReference type="EMBL" id="JACGXL010000001">
    <property type="protein sequence ID" value="MBA8886563.1"/>
    <property type="molecule type" value="Genomic_DNA"/>
</dbReference>
<dbReference type="SUPFAM" id="SSF55486">
    <property type="entry name" value="Metalloproteases ('zincins'), catalytic domain"/>
    <property type="match status" value="1"/>
</dbReference>
<name>A0A839EVE8_9GAMM</name>
<keyword evidence="4" id="KW-0645">Protease</keyword>
<evidence type="ECO:0000313" key="5">
    <source>
        <dbReference type="Proteomes" id="UP000550401"/>
    </source>
</evidence>
<feature type="domain" description="Peptidase M61 N-terminal" evidence="3">
    <location>
        <begin position="43"/>
        <end position="221"/>
    </location>
</feature>
<dbReference type="Gene3D" id="2.60.40.3650">
    <property type="match status" value="1"/>
</dbReference>
<dbReference type="InterPro" id="IPR007963">
    <property type="entry name" value="Peptidase_M61_catalytic"/>
</dbReference>
<dbReference type="GO" id="GO:0006508">
    <property type="term" value="P:proteolysis"/>
    <property type="evidence" value="ECO:0007669"/>
    <property type="project" value="UniProtKB-KW"/>
</dbReference>
<dbReference type="InterPro" id="IPR036034">
    <property type="entry name" value="PDZ_sf"/>
</dbReference>
<sequence length="642" mass="70442">MPSSRRAAHVAIAATFTFAAACCAFAADAGPPLAASWPGTIRLDVDATDIDHRIFRVREQLPVSPGPLTLLYPEWLPGKHAPRGPIDKLAGLRFSANGQPLAWKRDPLDVYAFQLDVPAGATRLDVEFEFLTPQDGVQGRVVVTPAMLNLQWETVVLYPAGVEARGVMVDAGVRLPSGWRFAGALDVAPGQAPNTTAADGSVRFAPVPLDTLVDSPLYAGRHFKRVDLAPGAKAPVFLDLVADDAKDLESKPEQIRAHQALVEQARKLYGSQHYDHYDFLLALSDELGGIGLEHHRSSENSADPAYFTDWDKQAHERSLLPHEFTHSWNGKFRRPADLATANFNTPMQGSLLWVYEGQTQYWGHVLSARSGLWSEEQARDALALVAQTYADNRPGFGWRDVQDTTNDPIVAARRPLPYRSWQMSEDYYNAGLLTWLAVDAKLRELSHERHSLDDFARAFFGVDDGRWSVKTYTRADVVAALAAIAPFDWDAFLRAHVEANAPPLDGLAASGWKLVYTDKPSAYQRSADAARKSIDLSASLGIVVSTKDGRIGDVRWNGPAFKAGLGARGTLLAVDSRAFTPERLADVVKAARDGTAPIELLVKDGDDYRSVRVDYHGGLKYPHLERIPGTTDRLGAIFAARR</sequence>
<dbReference type="RefSeq" id="WP_182529631.1">
    <property type="nucleotide sequence ID" value="NZ_JACGXL010000001.1"/>
</dbReference>
<dbReference type="SUPFAM" id="SSF50156">
    <property type="entry name" value="PDZ domain-like"/>
    <property type="match status" value="1"/>
</dbReference>
<proteinExistence type="predicted"/>
<dbReference type="InterPro" id="IPR024191">
    <property type="entry name" value="Peptidase_M61"/>
</dbReference>
<evidence type="ECO:0000259" key="2">
    <source>
        <dbReference type="Pfam" id="PF05299"/>
    </source>
</evidence>
<dbReference type="Proteomes" id="UP000550401">
    <property type="component" value="Unassembled WGS sequence"/>
</dbReference>
<dbReference type="Pfam" id="PF17899">
    <property type="entry name" value="Peptidase_M61_N"/>
    <property type="match status" value="1"/>
</dbReference>
<protein>
    <submittedName>
        <fullName evidence="4">Putative metalloprotease with PDZ domain</fullName>
    </submittedName>
</protein>
<reference evidence="4 5" key="1">
    <citation type="submission" date="2020-07" db="EMBL/GenBank/DDBJ databases">
        <title>Genomic Encyclopedia of Type Strains, Phase IV (KMG-V): Genome sequencing to study the core and pangenomes of soil and plant-associated prokaryotes.</title>
        <authorList>
            <person name="Whitman W."/>
        </authorList>
    </citation>
    <scope>NUCLEOTIDE SEQUENCE [LARGE SCALE GENOMIC DNA]</scope>
    <source>
        <strain evidence="4 5">RH2WT43</strain>
    </source>
</reference>
<keyword evidence="1" id="KW-0732">Signal</keyword>
<keyword evidence="5" id="KW-1185">Reference proteome</keyword>
<feature type="domain" description="Peptidase M61 catalytic" evidence="2">
    <location>
        <begin position="317"/>
        <end position="433"/>
    </location>
</feature>
<evidence type="ECO:0000259" key="3">
    <source>
        <dbReference type="Pfam" id="PF17899"/>
    </source>
</evidence>
<dbReference type="Pfam" id="PF05299">
    <property type="entry name" value="Peptidase_M61"/>
    <property type="match status" value="1"/>
</dbReference>
<organism evidence="4 5">
    <name type="scientific">Dokdonella fugitiva</name>
    <dbReference type="NCBI Taxonomy" id="328517"/>
    <lineage>
        <taxon>Bacteria</taxon>
        <taxon>Pseudomonadati</taxon>
        <taxon>Pseudomonadota</taxon>
        <taxon>Gammaproteobacteria</taxon>
        <taxon>Lysobacterales</taxon>
        <taxon>Rhodanobacteraceae</taxon>
        <taxon>Dokdonella</taxon>
    </lineage>
</organism>
<gene>
    <name evidence="4" type="ORF">FHW12_000754</name>
</gene>
<dbReference type="PIRSF" id="PIRSF016493">
    <property type="entry name" value="Glycyl_aminpptds"/>
    <property type="match status" value="1"/>
</dbReference>
<feature type="chain" id="PRO_5032861912" evidence="1">
    <location>
        <begin position="27"/>
        <end position="642"/>
    </location>
</feature>